<evidence type="ECO:0000256" key="2">
    <source>
        <dbReference type="ARBA" id="ARBA00023239"/>
    </source>
</evidence>
<evidence type="ECO:0000313" key="5">
    <source>
        <dbReference type="EMBL" id="MDD0813921.1"/>
    </source>
</evidence>
<proteinExistence type="predicted"/>
<feature type="domain" description="Alginate lyase" evidence="4">
    <location>
        <begin position="112"/>
        <end position="295"/>
    </location>
</feature>
<feature type="chain" id="PRO_5045604241" evidence="3">
    <location>
        <begin position="26"/>
        <end position="369"/>
    </location>
</feature>
<dbReference type="InterPro" id="IPR008397">
    <property type="entry name" value="Alginate_lyase_dom"/>
</dbReference>
<gene>
    <name evidence="5" type="ORF">PSQ39_04690</name>
</gene>
<reference evidence="5 6" key="1">
    <citation type="submission" date="2023-02" db="EMBL/GenBank/DDBJ databases">
        <title>Bacterial whole genome sequence for Curvibacter sp. HBC28.</title>
        <authorList>
            <person name="Le V."/>
            <person name="Ko S.-R."/>
            <person name="Ahn C.-Y."/>
            <person name="Oh H.-M."/>
        </authorList>
    </citation>
    <scope>NUCLEOTIDE SEQUENCE [LARGE SCALE GENOMIC DNA]</scope>
    <source>
        <strain evidence="5 6">HBC28</strain>
    </source>
</reference>
<name>A0ABT5MBW9_9BURK</name>
<dbReference type="GO" id="GO:0016829">
    <property type="term" value="F:lyase activity"/>
    <property type="evidence" value="ECO:0007669"/>
    <property type="project" value="UniProtKB-KW"/>
</dbReference>
<dbReference type="Pfam" id="PF05426">
    <property type="entry name" value="Alginate_lyase"/>
    <property type="match status" value="1"/>
</dbReference>
<sequence>MKPVLHACWPLLLSVGAWVPGPALGAGSVLPVQAVSGAQRAVPAQLGPATFWPSERQWQALREQVPQQPELEAFVQSQYRLVAQHWEHALPAPTRLAPEPAPAPLGLDLLQALGFLFQLTGDPAYAQRASQVLQAWVARLPPSGEALEASRLEPALWAYRLLRPALAAPERTRIDAWWHAWAQALWAARDLSQRSAQDRHNSHRLKTVGLIGYALGDGAWVERVRLGLQQQLMDNLLPSGETLDHQAQPQLAVQVDDLRALLTLALALRESGPDLYRWTSPNGASMAHSVAWTLARAPQAGRGRGSASAARTSEGAPPAPAAWQAWLALVQAWQPGMVPPEAFQDAAAREASVALRRWLNSVAGQRIQP</sequence>
<dbReference type="Proteomes" id="UP001528672">
    <property type="component" value="Unassembled WGS sequence"/>
</dbReference>
<comment type="caution">
    <text evidence="5">The sequence shown here is derived from an EMBL/GenBank/DDBJ whole genome shotgun (WGS) entry which is preliminary data.</text>
</comment>
<evidence type="ECO:0000256" key="3">
    <source>
        <dbReference type="SAM" id="SignalP"/>
    </source>
</evidence>
<dbReference type="SUPFAM" id="SSF48230">
    <property type="entry name" value="Chondroitin AC/alginate lyase"/>
    <property type="match status" value="1"/>
</dbReference>
<feature type="signal peptide" evidence="3">
    <location>
        <begin position="1"/>
        <end position="25"/>
    </location>
</feature>
<organism evidence="5 6">
    <name type="scientific">Curvibacter microcysteis</name>
    <dbReference type="NCBI Taxonomy" id="3026419"/>
    <lineage>
        <taxon>Bacteria</taxon>
        <taxon>Pseudomonadati</taxon>
        <taxon>Pseudomonadota</taxon>
        <taxon>Betaproteobacteria</taxon>
        <taxon>Burkholderiales</taxon>
        <taxon>Comamonadaceae</taxon>
        <taxon>Curvibacter</taxon>
    </lineage>
</organism>
<keyword evidence="2 5" id="KW-0456">Lyase</keyword>
<evidence type="ECO:0000256" key="1">
    <source>
        <dbReference type="ARBA" id="ARBA00022729"/>
    </source>
</evidence>
<dbReference type="EMBL" id="JAQSIO010000001">
    <property type="protein sequence ID" value="MDD0813921.1"/>
    <property type="molecule type" value="Genomic_DNA"/>
</dbReference>
<keyword evidence="6" id="KW-1185">Reference proteome</keyword>
<evidence type="ECO:0000313" key="6">
    <source>
        <dbReference type="Proteomes" id="UP001528672"/>
    </source>
</evidence>
<dbReference type="InterPro" id="IPR008929">
    <property type="entry name" value="Chondroitin_lyas"/>
</dbReference>
<dbReference type="RefSeq" id="WP_273925511.1">
    <property type="nucleotide sequence ID" value="NZ_JAQSIO010000001.1"/>
</dbReference>
<dbReference type="Gene3D" id="1.50.10.100">
    <property type="entry name" value="Chondroitin AC/alginate lyase"/>
    <property type="match status" value="1"/>
</dbReference>
<keyword evidence="1 3" id="KW-0732">Signal</keyword>
<evidence type="ECO:0000259" key="4">
    <source>
        <dbReference type="Pfam" id="PF05426"/>
    </source>
</evidence>
<protein>
    <submittedName>
        <fullName evidence="5">Alginate lyase family protein</fullName>
    </submittedName>
</protein>
<accession>A0ABT5MBW9</accession>